<dbReference type="EMBL" id="CANTFL010001085">
    <property type="protein sequence ID" value="CAI5731258.1"/>
    <property type="molecule type" value="Genomic_DNA"/>
</dbReference>
<dbReference type="InterPro" id="IPR012459">
    <property type="entry name" value="Rrp15"/>
</dbReference>
<keyword evidence="4" id="KW-1185">Reference proteome</keyword>
<sequence>MVEKKTLTQKQPAKTERKLHVDADDDEADEDDDEAEEDDDEAEPQDSTDDEEPHEAVGFGDAMSKLLSQTVAEDVQPILAKRTTARMREIQSDKKEVKTARVSAAEKREREQKDMVVPDHTTAGKDRALRMIATKGVVALFNAIQKHQHASGKKEDTSDTHKVKGMSKENFLGLLQASQQQQTAATSAKSSWSVVQDDYMMDAKLKDWDNQHGTETGRVRHAGDVEVEAVEDVAWQRAADGLESDTEVAGDSTTTTRKRRTSLSSTTPTGNKKTKKTKKTTKALSSWKNTKR</sequence>
<feature type="region of interest" description="Disordered" evidence="2">
    <location>
        <begin position="85"/>
        <end position="122"/>
    </location>
</feature>
<reference evidence="3" key="1">
    <citation type="submission" date="2022-12" db="EMBL/GenBank/DDBJ databases">
        <authorList>
            <person name="Webb A."/>
        </authorList>
    </citation>
    <scope>NUCLEOTIDE SEQUENCE</scope>
    <source>
        <strain evidence="3">Hp1</strain>
    </source>
</reference>
<feature type="compositionally biased region" description="Acidic residues" evidence="2">
    <location>
        <begin position="23"/>
        <end position="53"/>
    </location>
</feature>
<dbReference type="AlphaFoldDB" id="A0AAV0U5H2"/>
<evidence type="ECO:0000256" key="2">
    <source>
        <dbReference type="SAM" id="MobiDB-lite"/>
    </source>
</evidence>
<evidence type="ECO:0000313" key="3">
    <source>
        <dbReference type="EMBL" id="CAI5731258.1"/>
    </source>
</evidence>
<feature type="compositionally biased region" description="Basic residues" evidence="2">
    <location>
        <begin position="272"/>
        <end position="281"/>
    </location>
</feature>
<dbReference type="GO" id="GO:0000460">
    <property type="term" value="P:maturation of 5.8S rRNA"/>
    <property type="evidence" value="ECO:0007669"/>
    <property type="project" value="TreeGrafter"/>
</dbReference>
<comment type="similarity">
    <text evidence="1">Belongs to the RRP15 family.</text>
</comment>
<name>A0AAV0U5H2_HYABA</name>
<dbReference type="Proteomes" id="UP001162031">
    <property type="component" value="Unassembled WGS sequence"/>
</dbReference>
<feature type="compositionally biased region" description="Polar residues" evidence="2">
    <location>
        <begin position="283"/>
        <end position="292"/>
    </location>
</feature>
<feature type="compositionally biased region" description="Basic and acidic residues" evidence="2">
    <location>
        <begin position="13"/>
        <end position="22"/>
    </location>
</feature>
<evidence type="ECO:0000313" key="4">
    <source>
        <dbReference type="Proteomes" id="UP001162031"/>
    </source>
</evidence>
<evidence type="ECO:0000256" key="1">
    <source>
        <dbReference type="ARBA" id="ARBA00007462"/>
    </source>
</evidence>
<feature type="compositionally biased region" description="Basic and acidic residues" evidence="2">
    <location>
        <begin position="86"/>
        <end position="122"/>
    </location>
</feature>
<dbReference type="GO" id="GO:0030687">
    <property type="term" value="C:preribosome, large subunit precursor"/>
    <property type="evidence" value="ECO:0007669"/>
    <property type="project" value="TreeGrafter"/>
</dbReference>
<proteinExistence type="inferred from homology"/>
<protein>
    <recommendedName>
        <fullName evidence="5">RRP15-like protein</fullName>
    </recommendedName>
</protein>
<comment type="caution">
    <text evidence="3">The sequence shown here is derived from an EMBL/GenBank/DDBJ whole genome shotgun (WGS) entry which is preliminary data.</text>
</comment>
<feature type="region of interest" description="Disordered" evidence="2">
    <location>
        <begin position="1"/>
        <end position="60"/>
    </location>
</feature>
<feature type="region of interest" description="Disordered" evidence="2">
    <location>
        <begin position="236"/>
        <end position="292"/>
    </location>
</feature>
<accession>A0AAV0U5H2</accession>
<evidence type="ECO:0008006" key="5">
    <source>
        <dbReference type="Google" id="ProtNLM"/>
    </source>
</evidence>
<gene>
    <name evidence="3" type="ORF">HBR001_LOCUS5127</name>
</gene>
<dbReference type="GO" id="GO:0000470">
    <property type="term" value="P:maturation of LSU-rRNA"/>
    <property type="evidence" value="ECO:0007669"/>
    <property type="project" value="TreeGrafter"/>
</dbReference>
<dbReference type="Pfam" id="PF07890">
    <property type="entry name" value="Rrp15p"/>
    <property type="match status" value="1"/>
</dbReference>
<organism evidence="3 4">
    <name type="scientific">Hyaloperonospora brassicae</name>
    <name type="common">Brassica downy mildew</name>
    <name type="synonym">Peronospora brassicae</name>
    <dbReference type="NCBI Taxonomy" id="162125"/>
    <lineage>
        <taxon>Eukaryota</taxon>
        <taxon>Sar</taxon>
        <taxon>Stramenopiles</taxon>
        <taxon>Oomycota</taxon>
        <taxon>Peronosporomycetes</taxon>
        <taxon>Peronosporales</taxon>
        <taxon>Peronosporaceae</taxon>
        <taxon>Hyaloperonospora</taxon>
    </lineage>
</organism>
<feature type="compositionally biased region" description="Low complexity" evidence="2">
    <location>
        <begin position="262"/>
        <end position="271"/>
    </location>
</feature>
<dbReference type="PANTHER" id="PTHR13245">
    <property type="entry name" value="RRP15-LIKE PROTEIN"/>
    <property type="match status" value="1"/>
</dbReference>
<dbReference type="PANTHER" id="PTHR13245:SF14">
    <property type="entry name" value="RRP15-LIKE PROTEIN"/>
    <property type="match status" value="1"/>
</dbReference>